<feature type="non-terminal residue" evidence="2">
    <location>
        <position position="81"/>
    </location>
</feature>
<dbReference type="InterPro" id="IPR008490">
    <property type="entry name" value="Transposase_InsH_N"/>
</dbReference>
<sequence>MLTKAKAKDKQTSYEFVMLEELVKEDHLLRKIDKYIDFSFIYDEVEELYCHDNGRPSVDPVVLFKMTLLQYLYGIRSERRL</sequence>
<feature type="domain" description="Transposase InsH N-terminal" evidence="1">
    <location>
        <begin position="18"/>
        <end position="81"/>
    </location>
</feature>
<dbReference type="Pfam" id="PF05598">
    <property type="entry name" value="DUF772"/>
    <property type="match status" value="1"/>
</dbReference>
<organism evidence="2 3">
    <name type="scientific">Alkaliphilus peptidifermentans DSM 18978</name>
    <dbReference type="NCBI Taxonomy" id="1120976"/>
    <lineage>
        <taxon>Bacteria</taxon>
        <taxon>Bacillati</taxon>
        <taxon>Bacillota</taxon>
        <taxon>Clostridia</taxon>
        <taxon>Peptostreptococcales</taxon>
        <taxon>Natronincolaceae</taxon>
        <taxon>Alkaliphilus</taxon>
    </lineage>
</organism>
<evidence type="ECO:0000313" key="2">
    <source>
        <dbReference type="EMBL" id="SCZ09342.1"/>
    </source>
</evidence>
<keyword evidence="3" id="KW-1185">Reference proteome</keyword>
<dbReference type="RefSeq" id="WP_176759133.1">
    <property type="nucleotide sequence ID" value="NZ_FMUS01000043.1"/>
</dbReference>
<dbReference type="Proteomes" id="UP000198636">
    <property type="component" value="Unassembled WGS sequence"/>
</dbReference>
<reference evidence="2 3" key="1">
    <citation type="submission" date="2016-10" db="EMBL/GenBank/DDBJ databases">
        <authorList>
            <person name="de Groot N.N."/>
        </authorList>
    </citation>
    <scope>NUCLEOTIDE SEQUENCE [LARGE SCALE GENOMIC DNA]</scope>
    <source>
        <strain evidence="2 3">DSM 18978</strain>
    </source>
</reference>
<protein>
    <submittedName>
        <fullName evidence="2">Transposase domain</fullName>
    </submittedName>
</protein>
<dbReference type="AlphaFoldDB" id="A0A1G5L907"/>
<accession>A0A1G5L907</accession>
<name>A0A1G5L907_9FIRM</name>
<gene>
    <name evidence="2" type="ORF">SAMN03080606_04194</name>
</gene>
<dbReference type="STRING" id="1120976.SAMN03080606_04194"/>
<proteinExistence type="predicted"/>
<evidence type="ECO:0000259" key="1">
    <source>
        <dbReference type="Pfam" id="PF05598"/>
    </source>
</evidence>
<evidence type="ECO:0000313" key="3">
    <source>
        <dbReference type="Proteomes" id="UP000198636"/>
    </source>
</evidence>
<dbReference type="EMBL" id="FMUS01000043">
    <property type="protein sequence ID" value="SCZ09342.1"/>
    <property type="molecule type" value="Genomic_DNA"/>
</dbReference>